<keyword evidence="1" id="KW-0472">Membrane</keyword>
<feature type="transmembrane region" description="Helical" evidence="1">
    <location>
        <begin position="63"/>
        <end position="80"/>
    </location>
</feature>
<dbReference type="EMBL" id="RBNJ01000730">
    <property type="protein sequence ID" value="RUS34099.1"/>
    <property type="molecule type" value="Genomic_DNA"/>
</dbReference>
<protein>
    <submittedName>
        <fullName evidence="2">Uncharacterized protein</fullName>
    </submittedName>
</protein>
<keyword evidence="1" id="KW-1133">Transmembrane helix</keyword>
<name>A0A433QWD1_9FUNG</name>
<keyword evidence="1" id="KW-0812">Transmembrane</keyword>
<sequence length="177" mass="20699">MVAIAAVFVYAFHHRFIRRIQFENPIERLMFFNFIAMFIGSIGMAIAKHYCQFQTVIIESGDMSCVFMGAWFAWDLWTIVHKFRMMDRNERFTVQSLADLLGKREIFYIGFAYPQLNILAYFKTSRAPKVPRNLWCWVGNNSSPLGIAFFLRLDVDGYVNQYHSAVVCVVRCLVTYC</sequence>
<dbReference type="Proteomes" id="UP000274822">
    <property type="component" value="Unassembled WGS sequence"/>
</dbReference>
<evidence type="ECO:0000256" key="1">
    <source>
        <dbReference type="SAM" id="Phobius"/>
    </source>
</evidence>
<gene>
    <name evidence="2" type="ORF">BC938DRAFT_482412</name>
</gene>
<accession>A0A433QWD1</accession>
<proteinExistence type="predicted"/>
<dbReference type="AlphaFoldDB" id="A0A433QWD1"/>
<reference evidence="2 3" key="1">
    <citation type="journal article" date="2018" name="New Phytol.">
        <title>Phylogenomics of Endogonaceae and evolution of mycorrhizas within Mucoromycota.</title>
        <authorList>
            <person name="Chang Y."/>
            <person name="Desiro A."/>
            <person name="Na H."/>
            <person name="Sandor L."/>
            <person name="Lipzen A."/>
            <person name="Clum A."/>
            <person name="Barry K."/>
            <person name="Grigoriev I.V."/>
            <person name="Martin F.M."/>
            <person name="Stajich J.E."/>
            <person name="Smith M.E."/>
            <person name="Bonito G."/>
            <person name="Spatafora J.W."/>
        </authorList>
    </citation>
    <scope>NUCLEOTIDE SEQUENCE [LARGE SCALE GENOMIC DNA]</scope>
    <source>
        <strain evidence="2 3">AD002</strain>
    </source>
</reference>
<evidence type="ECO:0000313" key="3">
    <source>
        <dbReference type="Proteomes" id="UP000274822"/>
    </source>
</evidence>
<feature type="transmembrane region" description="Helical" evidence="1">
    <location>
        <begin position="29"/>
        <end position="51"/>
    </location>
</feature>
<organism evidence="2 3">
    <name type="scientific">Jimgerdemannia flammicorona</name>
    <dbReference type="NCBI Taxonomy" id="994334"/>
    <lineage>
        <taxon>Eukaryota</taxon>
        <taxon>Fungi</taxon>
        <taxon>Fungi incertae sedis</taxon>
        <taxon>Mucoromycota</taxon>
        <taxon>Mucoromycotina</taxon>
        <taxon>Endogonomycetes</taxon>
        <taxon>Endogonales</taxon>
        <taxon>Endogonaceae</taxon>
        <taxon>Jimgerdemannia</taxon>
    </lineage>
</organism>
<evidence type="ECO:0000313" key="2">
    <source>
        <dbReference type="EMBL" id="RUS34099.1"/>
    </source>
</evidence>
<comment type="caution">
    <text evidence="2">The sequence shown here is derived from an EMBL/GenBank/DDBJ whole genome shotgun (WGS) entry which is preliminary data.</text>
</comment>
<keyword evidence="3" id="KW-1185">Reference proteome</keyword>